<evidence type="ECO:0000256" key="4">
    <source>
        <dbReference type="ARBA" id="ARBA00023242"/>
    </source>
</evidence>
<evidence type="ECO:0000313" key="7">
    <source>
        <dbReference type="Proteomes" id="UP001244011"/>
    </source>
</evidence>
<dbReference type="InterPro" id="IPR001138">
    <property type="entry name" value="Zn2Cys6_DnaBD"/>
</dbReference>
<dbReference type="GO" id="GO:0000435">
    <property type="term" value="P:positive regulation of transcription from RNA polymerase II promoter by galactose"/>
    <property type="evidence" value="ECO:0007669"/>
    <property type="project" value="TreeGrafter"/>
</dbReference>
<dbReference type="PROSITE" id="PS50048">
    <property type="entry name" value="ZN2_CY6_FUNGAL_2"/>
    <property type="match status" value="1"/>
</dbReference>
<keyword evidence="1" id="KW-0479">Metal-binding</keyword>
<dbReference type="CDD" id="cd00067">
    <property type="entry name" value="GAL4"/>
    <property type="match status" value="1"/>
</dbReference>
<evidence type="ECO:0000256" key="2">
    <source>
        <dbReference type="ARBA" id="ARBA00023015"/>
    </source>
</evidence>
<keyword evidence="7" id="KW-1185">Reference proteome</keyword>
<evidence type="ECO:0000313" key="6">
    <source>
        <dbReference type="EMBL" id="KAK1767415.1"/>
    </source>
</evidence>
<organism evidence="6 7">
    <name type="scientific">Phialemonium atrogriseum</name>
    <dbReference type="NCBI Taxonomy" id="1093897"/>
    <lineage>
        <taxon>Eukaryota</taxon>
        <taxon>Fungi</taxon>
        <taxon>Dikarya</taxon>
        <taxon>Ascomycota</taxon>
        <taxon>Pezizomycotina</taxon>
        <taxon>Sordariomycetes</taxon>
        <taxon>Sordariomycetidae</taxon>
        <taxon>Cephalothecales</taxon>
        <taxon>Cephalothecaceae</taxon>
        <taxon>Phialemonium</taxon>
    </lineage>
</organism>
<evidence type="ECO:0000256" key="1">
    <source>
        <dbReference type="ARBA" id="ARBA00022723"/>
    </source>
</evidence>
<dbReference type="InterPro" id="IPR036864">
    <property type="entry name" value="Zn2-C6_fun-type_DNA-bd_sf"/>
</dbReference>
<sequence>MPVRKTRSGERRRCAKACRSCKRRKEKCDGVRPCGRCIRRGVGHDCSFSRGPSSARNSPVMSAFHDFNDQNHSQNQNRFGQDAPFRLAPAPPGQLSIDLLDYATLPKPRPSRQGQRCSRTAPVPQLSRLIQDGRGKFMFIGDSANLSFLQSIRRLVRDSLGPCAFADDPLRHLLVEATPEGRGNWISEIVKRPTPRPDPERARYLVRWYMRATSCVLNLSDEFEIQASLSRWLQSSHDGPEQDANSAIFFLILAIGAQTCPEHLDDLAEQYFNYGQFLTVSGIMEDPSIATIQAYVLITMYLLGASRRNAAFMHLGIAVRAAYALGIHRDDINALFDRPEYVVRERLWNVLRVLDLFMSASLGRPPATCETRDTKAHANYSASNDLCAIFEAVLTQVYSKRMVVPQALERISEHHRQWAVKFMSGLAVDNIRPSEYIDTDQGEREPNIGLYHLKEAYYWTIMLLARPFLIESVSRHVSQTTTAASAGTSTPPTTSSPSDHLLAYACVDSAIRTVDLLRGLVTSRSPVPKRLPFVVNSLFVAALVLGLAQFADMDRAFPLERGLAGARALLAVFGRHDAVARRARHIADDLHAACGAYRDGRARRKMERQSLLIGGLFGSVHGRGAEASPSLFGAGTQPFVGMADHESLLMLPDLAGMADMADMALPLSPQTLVFDSFDDDIPLASAVDPNLLQEEGHGVLGEGFRSGFFGLGGVDC</sequence>
<dbReference type="SUPFAM" id="SSF57701">
    <property type="entry name" value="Zn2/Cys6 DNA-binding domain"/>
    <property type="match status" value="1"/>
</dbReference>
<dbReference type="InterPro" id="IPR051127">
    <property type="entry name" value="Fungal_SecMet_Regulators"/>
</dbReference>
<evidence type="ECO:0000256" key="3">
    <source>
        <dbReference type="ARBA" id="ARBA00023163"/>
    </source>
</evidence>
<dbReference type="PANTHER" id="PTHR47424:SF9">
    <property type="entry name" value="TAH-2"/>
    <property type="match status" value="1"/>
</dbReference>
<dbReference type="RefSeq" id="XP_060283628.1">
    <property type="nucleotide sequence ID" value="XM_060425199.1"/>
</dbReference>
<dbReference type="GO" id="GO:0000978">
    <property type="term" value="F:RNA polymerase II cis-regulatory region sequence-specific DNA binding"/>
    <property type="evidence" value="ECO:0007669"/>
    <property type="project" value="TreeGrafter"/>
</dbReference>
<accession>A0AAJ0FNQ9</accession>
<dbReference type="GO" id="GO:0005634">
    <property type="term" value="C:nucleus"/>
    <property type="evidence" value="ECO:0007669"/>
    <property type="project" value="TreeGrafter"/>
</dbReference>
<dbReference type="GO" id="GO:0006351">
    <property type="term" value="P:DNA-templated transcription"/>
    <property type="evidence" value="ECO:0007669"/>
    <property type="project" value="InterPro"/>
</dbReference>
<reference evidence="6" key="1">
    <citation type="submission" date="2023-06" db="EMBL/GenBank/DDBJ databases">
        <title>Genome-scale phylogeny and comparative genomics of the fungal order Sordariales.</title>
        <authorList>
            <consortium name="Lawrence Berkeley National Laboratory"/>
            <person name="Hensen N."/>
            <person name="Bonometti L."/>
            <person name="Westerberg I."/>
            <person name="Brannstrom I.O."/>
            <person name="Guillou S."/>
            <person name="Cros-Aarteil S."/>
            <person name="Calhoun S."/>
            <person name="Haridas S."/>
            <person name="Kuo A."/>
            <person name="Mondo S."/>
            <person name="Pangilinan J."/>
            <person name="Riley R."/>
            <person name="Labutti K."/>
            <person name="Andreopoulos B."/>
            <person name="Lipzen A."/>
            <person name="Chen C."/>
            <person name="Yanf M."/>
            <person name="Daum C."/>
            <person name="Ng V."/>
            <person name="Clum A."/>
            <person name="Steindorff A."/>
            <person name="Ohm R."/>
            <person name="Martin F."/>
            <person name="Silar P."/>
            <person name="Natvig D."/>
            <person name="Lalanne C."/>
            <person name="Gautier V."/>
            <person name="Ament-Velasquez S.L."/>
            <person name="Kruys A."/>
            <person name="Hutchinson M.I."/>
            <person name="Powell A.J."/>
            <person name="Barry K."/>
            <person name="Miller A.N."/>
            <person name="Grigoriev I.V."/>
            <person name="Debuchy R."/>
            <person name="Gladieux P."/>
            <person name="Thoren M.H."/>
            <person name="Johannesson H."/>
        </authorList>
    </citation>
    <scope>NUCLEOTIDE SEQUENCE</scope>
    <source>
        <strain evidence="6">8032-3</strain>
    </source>
</reference>
<dbReference type="GO" id="GO:0008270">
    <property type="term" value="F:zinc ion binding"/>
    <property type="evidence" value="ECO:0007669"/>
    <property type="project" value="InterPro"/>
</dbReference>
<dbReference type="InterPro" id="IPR007219">
    <property type="entry name" value="XnlR_reg_dom"/>
</dbReference>
<name>A0AAJ0FNQ9_9PEZI</name>
<comment type="caution">
    <text evidence="6">The sequence shown here is derived from an EMBL/GenBank/DDBJ whole genome shotgun (WGS) entry which is preliminary data.</text>
</comment>
<feature type="domain" description="Zn(2)-C6 fungal-type" evidence="5">
    <location>
        <begin position="17"/>
        <end position="48"/>
    </location>
</feature>
<proteinExistence type="predicted"/>
<evidence type="ECO:0000259" key="5">
    <source>
        <dbReference type="PROSITE" id="PS50048"/>
    </source>
</evidence>
<dbReference type="SMART" id="SM00066">
    <property type="entry name" value="GAL4"/>
    <property type="match status" value="1"/>
</dbReference>
<dbReference type="Gene3D" id="4.10.240.10">
    <property type="entry name" value="Zn(2)-C6 fungal-type DNA-binding domain"/>
    <property type="match status" value="1"/>
</dbReference>
<dbReference type="PROSITE" id="PS00463">
    <property type="entry name" value="ZN2_CY6_FUNGAL_1"/>
    <property type="match status" value="1"/>
</dbReference>
<dbReference type="CDD" id="cd12148">
    <property type="entry name" value="fungal_TF_MHR"/>
    <property type="match status" value="1"/>
</dbReference>
<gene>
    <name evidence="6" type="ORF">QBC33DRAFT_471986</name>
</gene>
<dbReference type="SMART" id="SM00906">
    <property type="entry name" value="Fungal_trans"/>
    <property type="match status" value="1"/>
</dbReference>
<keyword evidence="3" id="KW-0804">Transcription</keyword>
<dbReference type="Proteomes" id="UP001244011">
    <property type="component" value="Unassembled WGS sequence"/>
</dbReference>
<protein>
    <recommendedName>
        <fullName evidence="5">Zn(2)-C6 fungal-type domain-containing protein</fullName>
    </recommendedName>
</protein>
<dbReference type="AlphaFoldDB" id="A0AAJ0FNQ9"/>
<dbReference type="GeneID" id="85308386"/>
<dbReference type="GO" id="GO:0000981">
    <property type="term" value="F:DNA-binding transcription factor activity, RNA polymerase II-specific"/>
    <property type="evidence" value="ECO:0007669"/>
    <property type="project" value="InterPro"/>
</dbReference>
<dbReference type="PANTHER" id="PTHR47424">
    <property type="entry name" value="REGULATORY PROTEIN GAL4"/>
    <property type="match status" value="1"/>
</dbReference>
<dbReference type="Pfam" id="PF04082">
    <property type="entry name" value="Fungal_trans"/>
    <property type="match status" value="1"/>
</dbReference>
<keyword evidence="2" id="KW-0805">Transcription regulation</keyword>
<dbReference type="Pfam" id="PF00172">
    <property type="entry name" value="Zn_clus"/>
    <property type="match status" value="1"/>
</dbReference>
<keyword evidence="4" id="KW-0539">Nucleus</keyword>
<dbReference type="EMBL" id="MU839008">
    <property type="protein sequence ID" value="KAK1767415.1"/>
    <property type="molecule type" value="Genomic_DNA"/>
</dbReference>